<dbReference type="InterPro" id="IPR029052">
    <property type="entry name" value="Metallo-depent_PP-like"/>
</dbReference>
<organism evidence="2 3">
    <name type="scientific">candidate division WOR_3 bacterium SM23_42</name>
    <dbReference type="NCBI Taxonomy" id="1703779"/>
    <lineage>
        <taxon>Bacteria</taxon>
        <taxon>Bacteria division WOR-3</taxon>
    </lineage>
</organism>
<dbReference type="STRING" id="1703779.AMJ83_00975"/>
<dbReference type="GO" id="GO:0016787">
    <property type="term" value="F:hydrolase activity"/>
    <property type="evidence" value="ECO:0007669"/>
    <property type="project" value="InterPro"/>
</dbReference>
<feature type="domain" description="Calcineurin-like phosphoesterase" evidence="1">
    <location>
        <begin position="1"/>
        <end position="177"/>
    </location>
</feature>
<evidence type="ECO:0000313" key="2">
    <source>
        <dbReference type="EMBL" id="KPK64787.1"/>
    </source>
</evidence>
<evidence type="ECO:0000259" key="1">
    <source>
        <dbReference type="Pfam" id="PF00149"/>
    </source>
</evidence>
<protein>
    <recommendedName>
        <fullName evidence="1">Calcineurin-like phosphoesterase domain-containing protein</fullName>
    </recommendedName>
</protein>
<proteinExistence type="predicted"/>
<dbReference type="EMBL" id="LJUJ01000001">
    <property type="protein sequence ID" value="KPK64787.1"/>
    <property type="molecule type" value="Genomic_DNA"/>
</dbReference>
<dbReference type="AlphaFoldDB" id="A0A0S8FVS9"/>
<evidence type="ECO:0000313" key="3">
    <source>
        <dbReference type="Proteomes" id="UP000051373"/>
    </source>
</evidence>
<dbReference type="Proteomes" id="UP000051373">
    <property type="component" value="Unassembled WGS sequence"/>
</dbReference>
<name>A0A0S8FVS9_UNCW3</name>
<dbReference type="Gene3D" id="3.60.21.10">
    <property type="match status" value="1"/>
</dbReference>
<reference evidence="2 3" key="1">
    <citation type="journal article" date="2015" name="Microbiome">
        <title>Genomic resolution of linkages in carbon, nitrogen, and sulfur cycling among widespread estuary sediment bacteria.</title>
        <authorList>
            <person name="Baker B.J."/>
            <person name="Lazar C.S."/>
            <person name="Teske A.P."/>
            <person name="Dick G.J."/>
        </authorList>
    </citation>
    <scope>NUCLEOTIDE SEQUENCE [LARGE SCALE GENOMIC DNA]</scope>
    <source>
        <strain evidence="2">SM23_42</strain>
    </source>
</reference>
<comment type="caution">
    <text evidence="2">The sequence shown here is derived from an EMBL/GenBank/DDBJ whole genome shotgun (WGS) entry which is preliminary data.</text>
</comment>
<sequence>MKLIALTDIHGRLDYPEETVTHLRQADLVLVAGDITNFGGRDDADKVIDRLAAWNDKIYAIPGNCDRPGVEDILVMRSMNLHATMRRVRDVTFFGIGGCNKTPFRTPKEYSEKELREFTEHFSKSTDVRHYVVVSHAPPYKTKLDRVFFGFHVGSKAVRNFVQAFQPDIVLCGHIHEARGFDYIGKTLIINPGPFPKHYAIIEINDVIEYQLL</sequence>
<dbReference type="SUPFAM" id="SSF56300">
    <property type="entry name" value="Metallo-dependent phosphatases"/>
    <property type="match status" value="1"/>
</dbReference>
<gene>
    <name evidence="2" type="ORF">AMJ83_00975</name>
</gene>
<dbReference type="PANTHER" id="PTHR37523">
    <property type="entry name" value="METALLOPHOSPHOESTERASE"/>
    <property type="match status" value="1"/>
</dbReference>
<accession>A0A0S8FVS9</accession>
<dbReference type="PANTHER" id="PTHR37523:SF1">
    <property type="entry name" value="CALCINEURIN-LIKE PHOSPHOESTERASE DOMAIN-CONTAINING PROTEIN"/>
    <property type="match status" value="1"/>
</dbReference>
<dbReference type="Pfam" id="PF00149">
    <property type="entry name" value="Metallophos"/>
    <property type="match status" value="1"/>
</dbReference>
<dbReference type="InterPro" id="IPR004843">
    <property type="entry name" value="Calcineurin-like_PHP"/>
</dbReference>